<dbReference type="RefSeq" id="WP_130544165.1">
    <property type="nucleotide sequence ID" value="NZ_CP042431.1"/>
</dbReference>
<dbReference type="Gene3D" id="2.60.40.10">
    <property type="entry name" value="Immunoglobulins"/>
    <property type="match status" value="1"/>
</dbReference>
<proteinExistence type="predicted"/>
<protein>
    <recommendedName>
        <fullName evidence="4">CARDB protein</fullName>
    </recommendedName>
</protein>
<dbReference type="EMBL" id="SGXA01000005">
    <property type="protein sequence ID" value="RZS65504.1"/>
    <property type="molecule type" value="Genomic_DNA"/>
</dbReference>
<dbReference type="AlphaFoldDB" id="A0A4Q7MC03"/>
<dbReference type="InterPro" id="IPR013783">
    <property type="entry name" value="Ig-like_fold"/>
</dbReference>
<keyword evidence="3" id="KW-1185">Reference proteome</keyword>
<dbReference type="OrthoDB" id="1440071at2"/>
<dbReference type="Proteomes" id="UP000293874">
    <property type="component" value="Unassembled WGS sequence"/>
</dbReference>
<keyword evidence="1" id="KW-0732">Signal</keyword>
<comment type="caution">
    <text evidence="2">The sequence shown here is derived from an EMBL/GenBank/DDBJ whole genome shotgun (WGS) entry which is preliminary data.</text>
</comment>
<evidence type="ECO:0000313" key="2">
    <source>
        <dbReference type="EMBL" id="RZS65504.1"/>
    </source>
</evidence>
<feature type="signal peptide" evidence="1">
    <location>
        <begin position="1"/>
        <end position="26"/>
    </location>
</feature>
<organism evidence="2 3">
    <name type="scientific">Pseudobacter ginsenosidimutans</name>
    <dbReference type="NCBI Taxonomy" id="661488"/>
    <lineage>
        <taxon>Bacteria</taxon>
        <taxon>Pseudomonadati</taxon>
        <taxon>Bacteroidota</taxon>
        <taxon>Chitinophagia</taxon>
        <taxon>Chitinophagales</taxon>
        <taxon>Chitinophagaceae</taxon>
        <taxon>Pseudobacter</taxon>
    </lineage>
</organism>
<evidence type="ECO:0000256" key="1">
    <source>
        <dbReference type="SAM" id="SignalP"/>
    </source>
</evidence>
<reference evidence="2 3" key="1">
    <citation type="submission" date="2019-02" db="EMBL/GenBank/DDBJ databases">
        <title>Genomic Encyclopedia of Type Strains, Phase IV (KMG-IV): sequencing the most valuable type-strain genomes for metagenomic binning, comparative biology and taxonomic classification.</title>
        <authorList>
            <person name="Goeker M."/>
        </authorList>
    </citation>
    <scope>NUCLEOTIDE SEQUENCE [LARGE SCALE GENOMIC DNA]</scope>
    <source>
        <strain evidence="2 3">DSM 18116</strain>
    </source>
</reference>
<accession>A0A4Q7MC03</accession>
<feature type="chain" id="PRO_5020935328" description="CARDB protein" evidence="1">
    <location>
        <begin position="27"/>
        <end position="198"/>
    </location>
</feature>
<evidence type="ECO:0000313" key="3">
    <source>
        <dbReference type="Proteomes" id="UP000293874"/>
    </source>
</evidence>
<gene>
    <name evidence="2" type="ORF">EV199_5678</name>
</gene>
<name>A0A4Q7MC03_9BACT</name>
<sequence>MKKYSSIHKRSSLLLMLIVFSAAAIAQISIPANMRKSIVSNKIPAHIQLTDAQMKKIMIKKIDLTASSINFTIVKCKDRFNGSVIVEGVVKNTGGLAWTSGANQQSALLYEDNGGRLQLVASQSFQNLAPGAVVKVSYTRTWNRSSPAEGEFPPKYVLVIGFDPDIYIDGNDNNDDSNYSNNRLTKSSAEVNSNWICK</sequence>
<evidence type="ECO:0008006" key="4">
    <source>
        <dbReference type="Google" id="ProtNLM"/>
    </source>
</evidence>